<keyword evidence="1" id="KW-1133">Transmembrane helix</keyword>
<dbReference type="EMBL" id="VATY01000003">
    <property type="protein sequence ID" value="TMM55899.1"/>
    <property type="molecule type" value="Genomic_DNA"/>
</dbReference>
<protein>
    <submittedName>
        <fullName evidence="2">Uncharacterized protein</fullName>
    </submittedName>
</protein>
<organism evidence="2 3">
    <name type="scientific">Maribacter algarum</name>
    <name type="common">ex Zhang et al. 2020</name>
    <dbReference type="NCBI Taxonomy" id="2578118"/>
    <lineage>
        <taxon>Bacteria</taxon>
        <taxon>Pseudomonadati</taxon>
        <taxon>Bacteroidota</taxon>
        <taxon>Flavobacteriia</taxon>
        <taxon>Flavobacteriales</taxon>
        <taxon>Flavobacteriaceae</taxon>
        <taxon>Maribacter</taxon>
    </lineage>
</organism>
<accession>A0A5S3PN31</accession>
<dbReference type="Proteomes" id="UP000310314">
    <property type="component" value="Unassembled WGS sequence"/>
</dbReference>
<evidence type="ECO:0000256" key="1">
    <source>
        <dbReference type="SAM" id="Phobius"/>
    </source>
</evidence>
<gene>
    <name evidence="2" type="ORF">FEE95_14720</name>
</gene>
<comment type="caution">
    <text evidence="2">The sequence shown here is derived from an EMBL/GenBank/DDBJ whole genome shotgun (WGS) entry which is preliminary data.</text>
</comment>
<dbReference type="OrthoDB" id="1272140at2"/>
<evidence type="ECO:0000313" key="3">
    <source>
        <dbReference type="Proteomes" id="UP000310314"/>
    </source>
</evidence>
<evidence type="ECO:0000313" key="2">
    <source>
        <dbReference type="EMBL" id="TMM55899.1"/>
    </source>
</evidence>
<keyword evidence="1" id="KW-0812">Transmembrane</keyword>
<keyword evidence="1" id="KW-0472">Membrane</keyword>
<feature type="transmembrane region" description="Helical" evidence="1">
    <location>
        <begin position="109"/>
        <end position="125"/>
    </location>
</feature>
<keyword evidence="3" id="KW-1185">Reference proteome</keyword>
<sequence length="297" mass="34641">MNTKDKFYFKLLKEQITVTFLKSHNAPDSIEAWKGEEIALFQEDLFTKVKAKVSEKWFYTYFKNTPDKLPRIDMLNLLSKYVEQSNWNTFKSNHETPITQIPKTTKSKYLLFGLIPIALLVWFGFNTKNEFQFCFVENLSDNPIVKIPLDIKILSKGESPIGFKTDSLGCFTYSSADDYIKFVVKSPYHKTDTIVRFIENNKNQKIQLEADDYALMLKFYTDGNVTDWNKHKRGLRNLISDEAIIYQLHSKNIGVELFSKEDFIQLLTVPTSNLKRIKVLEKTLKNGKIVKLKFITL</sequence>
<dbReference type="RefSeq" id="WP_138658767.1">
    <property type="nucleotide sequence ID" value="NZ_VATY01000003.1"/>
</dbReference>
<name>A0A5S3PN31_9FLAO</name>
<reference evidence="2 3" key="1">
    <citation type="submission" date="2019-05" db="EMBL/GenBank/DDBJ databases">
        <authorList>
            <person name="Zhang J.-Y."/>
            <person name="Feg X."/>
            <person name="Du Z.-J."/>
        </authorList>
    </citation>
    <scope>NUCLEOTIDE SEQUENCE [LARGE SCALE GENOMIC DNA]</scope>
    <source>
        <strain evidence="2 3">RZ26</strain>
    </source>
</reference>
<proteinExistence type="predicted"/>
<dbReference type="AlphaFoldDB" id="A0A5S3PN31"/>